<dbReference type="EMBL" id="JH430149">
    <property type="status" value="NOT_ANNOTATED_CDS"/>
    <property type="molecule type" value="Genomic_DNA"/>
</dbReference>
<sequence>MDNLLRQLRHSMEIRKFLFGNLCGASLRMDGKLVEVRPRVFIFLIDLTEIQDGCLNSSHMQQKHKKT</sequence>
<reference evidence="1" key="2">
    <citation type="submission" date="2015-02" db="UniProtKB">
        <authorList>
            <consortium name="EnsemblMetazoa"/>
        </authorList>
    </citation>
    <scope>IDENTIFICATION</scope>
</reference>
<dbReference type="AlphaFoldDB" id="T1JK23"/>
<protein>
    <submittedName>
        <fullName evidence="1">Uncharacterized protein</fullName>
    </submittedName>
</protein>
<reference evidence="2" key="1">
    <citation type="submission" date="2011-05" db="EMBL/GenBank/DDBJ databases">
        <authorList>
            <person name="Richards S.R."/>
            <person name="Qu J."/>
            <person name="Jiang H."/>
            <person name="Jhangiani S.N."/>
            <person name="Agravi P."/>
            <person name="Goodspeed R."/>
            <person name="Gross S."/>
            <person name="Mandapat C."/>
            <person name="Jackson L."/>
            <person name="Mathew T."/>
            <person name="Pu L."/>
            <person name="Thornton R."/>
            <person name="Saada N."/>
            <person name="Wilczek-Boney K.B."/>
            <person name="Lee S."/>
            <person name="Kovar C."/>
            <person name="Wu Y."/>
            <person name="Scherer S.E."/>
            <person name="Worley K.C."/>
            <person name="Muzny D.M."/>
            <person name="Gibbs R."/>
        </authorList>
    </citation>
    <scope>NUCLEOTIDE SEQUENCE</scope>
    <source>
        <strain evidence="2">Brora</strain>
    </source>
</reference>
<evidence type="ECO:0000313" key="1">
    <source>
        <dbReference type="EnsemblMetazoa" id="SMAR014203-PA"/>
    </source>
</evidence>
<keyword evidence="2" id="KW-1185">Reference proteome</keyword>
<proteinExistence type="predicted"/>
<organism evidence="1 2">
    <name type="scientific">Strigamia maritima</name>
    <name type="common">European centipede</name>
    <name type="synonym">Geophilus maritimus</name>
    <dbReference type="NCBI Taxonomy" id="126957"/>
    <lineage>
        <taxon>Eukaryota</taxon>
        <taxon>Metazoa</taxon>
        <taxon>Ecdysozoa</taxon>
        <taxon>Arthropoda</taxon>
        <taxon>Myriapoda</taxon>
        <taxon>Chilopoda</taxon>
        <taxon>Pleurostigmophora</taxon>
        <taxon>Geophilomorpha</taxon>
        <taxon>Linotaeniidae</taxon>
        <taxon>Strigamia</taxon>
    </lineage>
</organism>
<dbReference type="EnsemblMetazoa" id="SMAR014203-RA">
    <property type="protein sequence ID" value="SMAR014203-PA"/>
    <property type="gene ID" value="SMAR014203"/>
</dbReference>
<name>T1JK23_STRMM</name>
<dbReference type="HOGENOM" id="CLU_2815665_0_0_1"/>
<evidence type="ECO:0000313" key="2">
    <source>
        <dbReference type="Proteomes" id="UP000014500"/>
    </source>
</evidence>
<dbReference type="Proteomes" id="UP000014500">
    <property type="component" value="Unassembled WGS sequence"/>
</dbReference>
<accession>T1JK23</accession>